<evidence type="ECO:0008006" key="4">
    <source>
        <dbReference type="Google" id="ProtNLM"/>
    </source>
</evidence>
<feature type="compositionally biased region" description="Basic and acidic residues" evidence="1">
    <location>
        <begin position="479"/>
        <end position="491"/>
    </location>
</feature>
<dbReference type="Proteomes" id="UP000783588">
    <property type="component" value="Unassembled WGS sequence"/>
</dbReference>
<name>A0ABS6EWR1_9FIRM</name>
<accession>A0ABS6EWR1</accession>
<organism evidence="2 3">
    <name type="scientific">Butyricicoccus intestinisimiae</name>
    <dbReference type="NCBI Taxonomy" id="2841509"/>
    <lineage>
        <taxon>Bacteria</taxon>
        <taxon>Bacillati</taxon>
        <taxon>Bacillota</taxon>
        <taxon>Clostridia</taxon>
        <taxon>Eubacteriales</taxon>
        <taxon>Butyricicoccaceae</taxon>
        <taxon>Butyricicoccus</taxon>
    </lineage>
</organism>
<evidence type="ECO:0000313" key="3">
    <source>
        <dbReference type="Proteomes" id="UP000783588"/>
    </source>
</evidence>
<reference evidence="2 3" key="1">
    <citation type="submission" date="2021-06" db="EMBL/GenBank/DDBJ databases">
        <authorList>
            <person name="Sun Q."/>
            <person name="Li D."/>
        </authorList>
    </citation>
    <scope>NUCLEOTIDE SEQUENCE [LARGE SCALE GENOMIC DNA]</scope>
    <source>
        <strain evidence="2 3">MSJd-7</strain>
    </source>
</reference>
<proteinExistence type="predicted"/>
<keyword evidence="3" id="KW-1185">Reference proteome</keyword>
<comment type="caution">
    <text evidence="2">The sequence shown here is derived from an EMBL/GenBank/DDBJ whole genome shotgun (WGS) entry which is preliminary data.</text>
</comment>
<evidence type="ECO:0000256" key="1">
    <source>
        <dbReference type="SAM" id="MobiDB-lite"/>
    </source>
</evidence>
<sequence>MADKKENNLKQEDLDAFVRYAKLAKQYLRPPGSYRNYNKVYTKFNKDRILEILNQPELRENELREASVYLYNISSHYRRLINYYAKMGTFNWFLAPTKVYTNSKVNKKSFMTAYKKAVEQCDLMNLHVECIKIAETCFLEDVFYGYEYETKDSYYIQKLPPKYCRIVAVEDGIYTFEFDFGYFDSRQELLDYYGMEFKLKYELYHTDKTNKRWQELNPKNSVCIKLNSSTLAIIPPFAGTFPDIYDIADYKELTKSKTETGNYKLINMKIPFENGAFKIPMPMATSFYEQIAPEIPESIGFSMSPMDMNVLNFEKSGSTQDTDAVVQSENNFWAAAGTSNAILGNPDVTSSSAIALSIEADAAIVYSLMDQIARWINKKLKQLPGTIHFKLIFLHQTIYNQKDIQNQLLTAAQYSFPVKCAAAASFGISSADFEGLLVLENQIMDLQEKMVPVASTHTQSSSDTTSSAGRPAQDTTDVAGEKTEVHESNDR</sequence>
<feature type="compositionally biased region" description="Low complexity" evidence="1">
    <location>
        <begin position="455"/>
        <end position="467"/>
    </location>
</feature>
<evidence type="ECO:0000313" key="2">
    <source>
        <dbReference type="EMBL" id="MBU5491275.1"/>
    </source>
</evidence>
<feature type="region of interest" description="Disordered" evidence="1">
    <location>
        <begin position="454"/>
        <end position="491"/>
    </location>
</feature>
<dbReference type="RefSeq" id="WP_216470989.1">
    <property type="nucleotide sequence ID" value="NZ_JAHLQI010000007.1"/>
</dbReference>
<dbReference type="EMBL" id="JAHLQI010000007">
    <property type="protein sequence ID" value="MBU5491275.1"/>
    <property type="molecule type" value="Genomic_DNA"/>
</dbReference>
<gene>
    <name evidence="2" type="ORF">KQI75_11720</name>
</gene>
<protein>
    <recommendedName>
        <fullName evidence="4">Phage portal protein</fullName>
    </recommendedName>
</protein>